<gene>
    <name evidence="1" type="ORF">Ctob_011102</name>
</gene>
<dbReference type="AlphaFoldDB" id="A0A0M0JY18"/>
<organism evidence="1 2">
    <name type="scientific">Chrysochromulina tobinii</name>
    <dbReference type="NCBI Taxonomy" id="1460289"/>
    <lineage>
        <taxon>Eukaryota</taxon>
        <taxon>Haptista</taxon>
        <taxon>Haptophyta</taxon>
        <taxon>Prymnesiophyceae</taxon>
        <taxon>Prymnesiales</taxon>
        <taxon>Chrysochromulinaceae</taxon>
        <taxon>Chrysochromulina</taxon>
    </lineage>
</organism>
<keyword evidence="1" id="KW-0808">Transferase</keyword>
<dbReference type="EMBL" id="JWZX01002099">
    <property type="protein sequence ID" value="KOO31033.1"/>
    <property type="molecule type" value="Genomic_DNA"/>
</dbReference>
<keyword evidence="2" id="KW-1185">Reference proteome</keyword>
<dbReference type="InterPro" id="IPR050587">
    <property type="entry name" value="GNT1/Glycosyltrans_8"/>
</dbReference>
<name>A0A0M0JY18_9EUKA</name>
<evidence type="ECO:0000313" key="2">
    <source>
        <dbReference type="Proteomes" id="UP000037460"/>
    </source>
</evidence>
<dbReference type="OrthoDB" id="2014201at2759"/>
<protein>
    <submittedName>
        <fullName evidence="1">Glycosyltransferase family 8 protein</fullName>
    </submittedName>
</protein>
<dbReference type="GO" id="GO:0016740">
    <property type="term" value="F:transferase activity"/>
    <property type="evidence" value="ECO:0007669"/>
    <property type="project" value="UniProtKB-KW"/>
</dbReference>
<sequence>MRVDAPYVFYYGAGPNTVGAQADAAAEGVRSAVAASRGSRRTRFVRRDMSAFRSFGTYDAGWTHRLHVPTMALALVWLEKVALLADAAAHDDSGADWFAWVDAGIAAYRTGPPPAGAWPDATHLATLPTDKLIYSGTGEQDHDFAGTAFLMPRSLISRIDAAFEVQRGICAARVADWRCGSDQIIFTEMRSRLPSLFYKIADGYGAVVQELYNKPPAAVAADAAYWGAACGTRVFKPLAVATLVSTPAYVDSANVLWFSLRKTLHPELQRTVDFVALLIGDHGDAEVARTRDALIGWQPCVVPLIPPPEKRAIREQRFREQFTKLALWNATMYKRILYLDADTLVVRDPAPALTGMTAPFAAARDWESGAQRAHFNMGVASLLPNATEFARLDAARRTRRDYRMDMAELLNAEYNGTFQELPFEYNANLAAAAQKPAFWAAANASMRIIHFTWIKPFDADAARHRDFPACKGALDQWHTARAQMMDQMALPEAAATVG</sequence>
<accession>A0A0M0JY18</accession>
<dbReference type="Gene3D" id="3.90.550.10">
    <property type="entry name" value="Spore Coat Polysaccharide Biosynthesis Protein SpsA, Chain A"/>
    <property type="match status" value="1"/>
</dbReference>
<dbReference type="Proteomes" id="UP000037460">
    <property type="component" value="Unassembled WGS sequence"/>
</dbReference>
<dbReference type="PANTHER" id="PTHR11183">
    <property type="entry name" value="GLYCOGENIN SUBFAMILY MEMBER"/>
    <property type="match status" value="1"/>
</dbReference>
<proteinExistence type="predicted"/>
<dbReference type="SUPFAM" id="SSF53448">
    <property type="entry name" value="Nucleotide-diphospho-sugar transferases"/>
    <property type="match status" value="1"/>
</dbReference>
<comment type="caution">
    <text evidence="1">The sequence shown here is derived from an EMBL/GenBank/DDBJ whole genome shotgun (WGS) entry which is preliminary data.</text>
</comment>
<dbReference type="InterPro" id="IPR029044">
    <property type="entry name" value="Nucleotide-diphossugar_trans"/>
</dbReference>
<reference evidence="2" key="1">
    <citation type="journal article" date="2015" name="PLoS Genet.">
        <title>Genome Sequence and Transcriptome Analyses of Chrysochromulina tobin: Metabolic Tools for Enhanced Algal Fitness in the Prominent Order Prymnesiales (Haptophyceae).</title>
        <authorList>
            <person name="Hovde B.T."/>
            <person name="Deodato C.R."/>
            <person name="Hunsperger H.M."/>
            <person name="Ryken S.A."/>
            <person name="Yost W."/>
            <person name="Jha R.K."/>
            <person name="Patterson J."/>
            <person name="Monnat R.J. Jr."/>
            <person name="Barlow S.B."/>
            <person name="Starkenburg S.R."/>
            <person name="Cattolico R.A."/>
        </authorList>
    </citation>
    <scope>NUCLEOTIDE SEQUENCE</scope>
    <source>
        <strain evidence="2">CCMP291</strain>
    </source>
</reference>
<evidence type="ECO:0000313" key="1">
    <source>
        <dbReference type="EMBL" id="KOO31033.1"/>
    </source>
</evidence>